<gene>
    <name evidence="3" type="ORF">ASILVAE211_06250</name>
</gene>
<protein>
    <submittedName>
        <fullName evidence="3">Baseplate J/gp47 family protein</fullName>
    </submittedName>
</protein>
<evidence type="ECO:0000313" key="3">
    <source>
        <dbReference type="EMBL" id="MCB8874777.1"/>
    </source>
</evidence>
<keyword evidence="4" id="KW-1185">Reference proteome</keyword>
<evidence type="ECO:0000259" key="1">
    <source>
        <dbReference type="Pfam" id="PF04865"/>
    </source>
</evidence>
<dbReference type="RefSeq" id="WP_227320442.1">
    <property type="nucleotide sequence ID" value="NZ_JAESVB010000002.1"/>
</dbReference>
<evidence type="ECO:0000259" key="2">
    <source>
        <dbReference type="Pfam" id="PF26079"/>
    </source>
</evidence>
<feature type="domain" description="Baseplate protein J-like barrel" evidence="1">
    <location>
        <begin position="91"/>
        <end position="188"/>
    </location>
</feature>
<dbReference type="Pfam" id="PF04865">
    <property type="entry name" value="Baseplate_J"/>
    <property type="match status" value="1"/>
</dbReference>
<reference evidence="3" key="2">
    <citation type="submission" date="2021-01" db="EMBL/GenBank/DDBJ databases">
        <authorList>
            <person name="Mieszkin S."/>
            <person name="Pouder E."/>
            <person name="Alain K."/>
        </authorList>
    </citation>
    <scope>NUCLEOTIDE SEQUENCE</scope>
    <source>
        <strain evidence="3">HW T2.11</strain>
    </source>
</reference>
<dbReference type="InterPro" id="IPR006949">
    <property type="entry name" value="Barrel_Baseplate_J-like"/>
</dbReference>
<sequence>MQLSLQNFTTLVEQAAAAVQASASRLLDFSVGSVLRAILEANASLALWLQWLILLTLQTTRLATSSGADADSFGADFGFTRLAAVAAQGSVTFSRYTATQTAFVPVGVTVTTGDNASQFAVTIDTGNAAWSASLSGYVIGAGLASVTVPVTAAVAGAIGNVQPGTITMIASAIPGIDTVSNANALTGGLDAESDNAFRLRFQGFIDSRTRATLQAVTFAVLSLRQGLSCTVQENTDAAGNYLPGHFVVTVDDGSGNPAASLLAGVQRAVDAVRPIGSTFAIQAPARIAADISLALTLAAGADSATVIAAVNAAITTYVDALGVGTPLPYTRIAQLAYDASPNVLNLTGLTLQGSTADLTAAPGAVIKLGTLAIS</sequence>
<comment type="caution">
    <text evidence="3">The sequence shown here is derived from an EMBL/GenBank/DDBJ whole genome shotgun (WGS) entry which is preliminary data.</text>
</comment>
<dbReference type="Pfam" id="PF26079">
    <property type="entry name" value="Baseplate_J_C"/>
    <property type="match status" value="1"/>
</dbReference>
<feature type="domain" description="Baseplate J-like C-terminal" evidence="2">
    <location>
        <begin position="290"/>
        <end position="373"/>
    </location>
</feature>
<dbReference type="AlphaFoldDB" id="A0A963YQ11"/>
<organism evidence="3 4">
    <name type="scientific">Acidisoma silvae</name>
    <dbReference type="NCBI Taxonomy" id="2802396"/>
    <lineage>
        <taxon>Bacteria</taxon>
        <taxon>Pseudomonadati</taxon>
        <taxon>Pseudomonadota</taxon>
        <taxon>Alphaproteobacteria</taxon>
        <taxon>Acetobacterales</taxon>
        <taxon>Acidocellaceae</taxon>
        <taxon>Acidisoma</taxon>
    </lineage>
</organism>
<dbReference type="PANTHER" id="PTHR37829:SF3">
    <property type="entry name" value="PROTEIN JAYE-RELATED"/>
    <property type="match status" value="1"/>
</dbReference>
<dbReference type="EMBL" id="JAESVB010000002">
    <property type="protein sequence ID" value="MCB8874777.1"/>
    <property type="molecule type" value="Genomic_DNA"/>
</dbReference>
<dbReference type="InterPro" id="IPR058530">
    <property type="entry name" value="Baseplate_J-like_C"/>
</dbReference>
<dbReference type="Proteomes" id="UP000708298">
    <property type="component" value="Unassembled WGS sequence"/>
</dbReference>
<proteinExistence type="predicted"/>
<reference evidence="3" key="1">
    <citation type="journal article" date="2021" name="Microorganisms">
        <title>Acidisoma silvae sp. nov. and Acidisomacellulosilytica sp. nov., Two Acidophilic Bacteria Isolated from Decaying Wood, Hydrolyzing Cellulose and Producing Poly-3-hydroxybutyrate.</title>
        <authorList>
            <person name="Mieszkin S."/>
            <person name="Pouder E."/>
            <person name="Uroz S."/>
            <person name="Simon-Colin C."/>
            <person name="Alain K."/>
        </authorList>
    </citation>
    <scope>NUCLEOTIDE SEQUENCE</scope>
    <source>
        <strain evidence="3">HW T2.11</strain>
    </source>
</reference>
<dbReference type="PANTHER" id="PTHR37829">
    <property type="entry name" value="PHAGE-LIKE ELEMENT PBSX PROTEIN XKDT"/>
    <property type="match status" value="1"/>
</dbReference>
<accession>A0A963YQ11</accession>
<dbReference type="InterPro" id="IPR052399">
    <property type="entry name" value="Phage_Baseplate_Assmbl_Protein"/>
</dbReference>
<evidence type="ECO:0000313" key="4">
    <source>
        <dbReference type="Proteomes" id="UP000708298"/>
    </source>
</evidence>
<name>A0A963YQ11_9PROT</name>